<keyword evidence="4" id="KW-0472">Membrane</keyword>
<dbReference type="InterPro" id="IPR029044">
    <property type="entry name" value="Nucleotide-diphossugar_trans"/>
</dbReference>
<dbReference type="SUPFAM" id="SSF53448">
    <property type="entry name" value="Nucleotide-diphospho-sugar transferases"/>
    <property type="match status" value="1"/>
</dbReference>
<name>A0AAE3SI80_9BACT</name>
<comment type="caution">
    <text evidence="5">The sequence shown here is derived from an EMBL/GenBank/DDBJ whole genome shotgun (WGS) entry which is preliminary data.</text>
</comment>
<keyword evidence="4" id="KW-1133">Transmembrane helix</keyword>
<evidence type="ECO:0000256" key="2">
    <source>
        <dbReference type="ARBA" id="ARBA00022676"/>
    </source>
</evidence>
<gene>
    <name evidence="5" type="ORF">OM074_00980</name>
</gene>
<feature type="transmembrane region" description="Helical" evidence="4">
    <location>
        <begin position="391"/>
        <end position="414"/>
    </location>
</feature>
<keyword evidence="6" id="KW-1185">Reference proteome</keyword>
<sequence length="475" mass="55196">MAYIDTIHYVFNLLFLIYGSTLFVSYILIGIFSSFELSFYSKRNKFFNFTNVSEYKLLPTISIIAPCYNEEKSIIQNVRSLLSLQYPDVEVIIVNDGSKDESLDLMINHYELVKVNYSYEAKLETAEIRGIYKSTNVAYANLIVIDKDNRGKGDALNAGINVSRSELFLGIDVDCIIEPDAIFRMVKPFLEEEQGKKVIASGGVIRVANSCKIEEGRITKVNFPKNLWAQFQILEYFRAFILSRMAWSKINGLLIISGAFGLFDRKIVLNCGGYDRDTVGEDLELVMRMRNYMHTKEKTPYKVAFVPDPLCWTEVPTSLKTLGRQRNRWTRGLIDSLFKHKKMLLNPKFGRIGLIAYPYWVLFEWLGPIIEFIGIVYFFTMLYFGMINITFFILFTIFIFSFSLLYSSFAIFYEKYIFGRYRGNQFILKIILISILEMVLYHPLNLAFSLSGNFDFFFRKNKKGWGKMKREGFNS</sequence>
<evidence type="ECO:0000313" key="5">
    <source>
        <dbReference type="EMBL" id="MCW3804173.1"/>
    </source>
</evidence>
<evidence type="ECO:0000256" key="3">
    <source>
        <dbReference type="ARBA" id="ARBA00022679"/>
    </source>
</evidence>
<keyword evidence="2 5" id="KW-0328">Glycosyltransferase</keyword>
<protein>
    <submittedName>
        <fullName evidence="5">Glycosyltransferase</fullName>
        <ecNumber evidence="5">2.4.-.-</ecNumber>
    </submittedName>
</protein>
<dbReference type="Pfam" id="PF13641">
    <property type="entry name" value="Glyco_tranf_2_3"/>
    <property type="match status" value="1"/>
</dbReference>
<keyword evidence="3 5" id="KW-0808">Transferase</keyword>
<dbReference type="Proteomes" id="UP001207408">
    <property type="component" value="Unassembled WGS sequence"/>
</dbReference>
<reference evidence="5" key="1">
    <citation type="submission" date="2022-10" db="EMBL/GenBank/DDBJ databases">
        <authorList>
            <person name="Yu W.X."/>
        </authorList>
    </citation>
    <scope>NUCLEOTIDE SEQUENCE</scope>
    <source>
        <strain evidence="5">D04</strain>
    </source>
</reference>
<dbReference type="GO" id="GO:0016757">
    <property type="term" value="F:glycosyltransferase activity"/>
    <property type="evidence" value="ECO:0007669"/>
    <property type="project" value="UniProtKB-KW"/>
</dbReference>
<evidence type="ECO:0000256" key="1">
    <source>
        <dbReference type="ARBA" id="ARBA00006739"/>
    </source>
</evidence>
<feature type="transmembrane region" description="Helical" evidence="4">
    <location>
        <begin position="426"/>
        <end position="444"/>
    </location>
</feature>
<feature type="transmembrane region" description="Helical" evidence="4">
    <location>
        <begin position="352"/>
        <end position="379"/>
    </location>
</feature>
<organism evidence="5 6">
    <name type="scientific">Plebeiibacterium marinum</name>
    <dbReference type="NCBI Taxonomy" id="2992111"/>
    <lineage>
        <taxon>Bacteria</taxon>
        <taxon>Pseudomonadati</taxon>
        <taxon>Bacteroidota</taxon>
        <taxon>Bacteroidia</taxon>
        <taxon>Marinilabiliales</taxon>
        <taxon>Marinilabiliaceae</taxon>
        <taxon>Plebeiibacterium</taxon>
    </lineage>
</organism>
<evidence type="ECO:0000313" key="6">
    <source>
        <dbReference type="Proteomes" id="UP001207408"/>
    </source>
</evidence>
<dbReference type="AlphaFoldDB" id="A0AAE3SI80"/>
<dbReference type="RefSeq" id="WP_301197396.1">
    <property type="nucleotide sequence ID" value="NZ_JAPDPI010000001.1"/>
</dbReference>
<dbReference type="EMBL" id="JAPDPI010000001">
    <property type="protein sequence ID" value="MCW3804173.1"/>
    <property type="molecule type" value="Genomic_DNA"/>
</dbReference>
<comment type="similarity">
    <text evidence="1">Belongs to the glycosyltransferase 2 family.</text>
</comment>
<keyword evidence="4" id="KW-0812">Transmembrane</keyword>
<feature type="transmembrane region" description="Helical" evidence="4">
    <location>
        <begin position="6"/>
        <end position="35"/>
    </location>
</feature>
<dbReference type="PANTHER" id="PTHR43630:SF1">
    <property type="entry name" value="POLY-BETA-1,6-N-ACETYL-D-GLUCOSAMINE SYNTHASE"/>
    <property type="match status" value="1"/>
</dbReference>
<evidence type="ECO:0000256" key="4">
    <source>
        <dbReference type="SAM" id="Phobius"/>
    </source>
</evidence>
<dbReference type="Gene3D" id="3.90.550.10">
    <property type="entry name" value="Spore Coat Polysaccharide Biosynthesis Protein SpsA, Chain A"/>
    <property type="match status" value="1"/>
</dbReference>
<dbReference type="EC" id="2.4.-.-" evidence="5"/>
<accession>A0AAE3SI80</accession>
<dbReference type="CDD" id="cd06423">
    <property type="entry name" value="CESA_like"/>
    <property type="match status" value="1"/>
</dbReference>
<proteinExistence type="inferred from homology"/>
<dbReference type="PANTHER" id="PTHR43630">
    <property type="entry name" value="POLY-BETA-1,6-N-ACETYL-D-GLUCOSAMINE SYNTHASE"/>
    <property type="match status" value="1"/>
</dbReference>